<dbReference type="InterPro" id="IPR003362">
    <property type="entry name" value="Bact_transf"/>
</dbReference>
<gene>
    <name evidence="4" type="ORF">HMPREF9442_03393</name>
</gene>
<dbReference type="EMBL" id="AFBR01000094">
    <property type="protein sequence ID" value="EGG50368.1"/>
    <property type="molecule type" value="Genomic_DNA"/>
</dbReference>
<evidence type="ECO:0000259" key="3">
    <source>
        <dbReference type="Pfam" id="PF02397"/>
    </source>
</evidence>
<organism evidence="4 5">
    <name type="scientific">Paraprevotella xylaniphila YIT 11841</name>
    <dbReference type="NCBI Taxonomy" id="762982"/>
    <lineage>
        <taxon>Bacteria</taxon>
        <taxon>Pseudomonadati</taxon>
        <taxon>Bacteroidota</taxon>
        <taxon>Bacteroidia</taxon>
        <taxon>Bacteroidales</taxon>
        <taxon>Prevotellaceae</taxon>
        <taxon>Paraprevotella</taxon>
    </lineage>
</organism>
<evidence type="ECO:0000256" key="1">
    <source>
        <dbReference type="ARBA" id="ARBA00006464"/>
    </source>
</evidence>
<accession>F3QYU9</accession>
<proteinExistence type="inferred from homology"/>
<dbReference type="PANTHER" id="PTHR30576">
    <property type="entry name" value="COLANIC BIOSYNTHESIS UDP-GLUCOSE LIPID CARRIER TRANSFERASE"/>
    <property type="match status" value="1"/>
</dbReference>
<feature type="transmembrane region" description="Helical" evidence="2">
    <location>
        <begin position="32"/>
        <end position="52"/>
    </location>
</feature>
<protein>
    <submittedName>
        <fullName evidence="4">Bacterial sugar transferase</fullName>
    </submittedName>
</protein>
<feature type="domain" description="Bacterial sugar transferase" evidence="3">
    <location>
        <begin position="26"/>
        <end position="209"/>
    </location>
</feature>
<name>F3QYU9_9BACT</name>
<evidence type="ECO:0000313" key="5">
    <source>
        <dbReference type="Proteomes" id="UP000005546"/>
    </source>
</evidence>
<keyword evidence="2" id="KW-0472">Membrane</keyword>
<sequence length="214" mass="25251">MNWKMSQMSVNMEICDGMNWVERAIKKGLDTIFALLGLIVLSPVFLLVYFLLKRQGDGPVLFRQERIGYKGKPFYILKFRTMRVDSEKDGKPCLAKKGDDRLTPVGRFLREHHLDELPQLWNVFRGDMAFVGPRPERRYFIDLIRKENPDYDYIYLMRPGLTSMATLYNGYTDSMQKMLVRLQMDLEYLQQRSLFLDIKIILTTVVFILKGKKF</sequence>
<dbReference type="eggNOG" id="COG2148">
    <property type="taxonomic scope" value="Bacteria"/>
</dbReference>
<dbReference type="Pfam" id="PF02397">
    <property type="entry name" value="Bac_transf"/>
    <property type="match status" value="1"/>
</dbReference>
<evidence type="ECO:0000256" key="2">
    <source>
        <dbReference type="SAM" id="Phobius"/>
    </source>
</evidence>
<dbReference type="PANTHER" id="PTHR30576:SF0">
    <property type="entry name" value="UNDECAPRENYL-PHOSPHATE N-ACETYLGALACTOSAMINYL 1-PHOSPHATE TRANSFERASE-RELATED"/>
    <property type="match status" value="1"/>
</dbReference>
<dbReference type="GO" id="GO:0016780">
    <property type="term" value="F:phosphotransferase activity, for other substituted phosphate groups"/>
    <property type="evidence" value="ECO:0007669"/>
    <property type="project" value="TreeGrafter"/>
</dbReference>
<keyword evidence="5" id="KW-1185">Reference proteome</keyword>
<keyword evidence="2" id="KW-0812">Transmembrane</keyword>
<comment type="similarity">
    <text evidence="1">Belongs to the bacterial sugar transferase family.</text>
</comment>
<keyword evidence="2" id="KW-1133">Transmembrane helix</keyword>
<dbReference type="AlphaFoldDB" id="F3QYU9"/>
<dbReference type="HOGENOM" id="CLU_024920_1_2_10"/>
<keyword evidence="4" id="KW-0808">Transferase</keyword>
<reference evidence="4 5" key="1">
    <citation type="submission" date="2011-02" db="EMBL/GenBank/DDBJ databases">
        <authorList>
            <person name="Weinstock G."/>
            <person name="Sodergren E."/>
            <person name="Clifton S."/>
            <person name="Fulton L."/>
            <person name="Fulton B."/>
            <person name="Courtney L."/>
            <person name="Fronick C."/>
            <person name="Harrison M."/>
            <person name="Strong C."/>
            <person name="Farmer C."/>
            <person name="Delahaunty K."/>
            <person name="Markovic C."/>
            <person name="Hall O."/>
            <person name="Minx P."/>
            <person name="Tomlinson C."/>
            <person name="Mitreva M."/>
            <person name="Hou S."/>
            <person name="Chen J."/>
            <person name="Wollam A."/>
            <person name="Pepin K.H."/>
            <person name="Johnson M."/>
            <person name="Bhonagiri V."/>
            <person name="Zhang X."/>
            <person name="Suruliraj S."/>
            <person name="Warren W."/>
            <person name="Chinwalla A."/>
            <person name="Mardis E.R."/>
            <person name="Wilson R.K."/>
        </authorList>
    </citation>
    <scope>NUCLEOTIDE SEQUENCE [LARGE SCALE GENOMIC DNA]</scope>
    <source>
        <strain evidence="4 5">YIT 11841</strain>
    </source>
</reference>
<dbReference type="Proteomes" id="UP000005546">
    <property type="component" value="Unassembled WGS sequence"/>
</dbReference>
<dbReference type="STRING" id="762982.HMPREF9442_03393"/>
<comment type="caution">
    <text evidence="4">The sequence shown here is derived from an EMBL/GenBank/DDBJ whole genome shotgun (WGS) entry which is preliminary data.</text>
</comment>
<evidence type="ECO:0000313" key="4">
    <source>
        <dbReference type="EMBL" id="EGG50368.1"/>
    </source>
</evidence>